<dbReference type="PANTHER" id="PTHR47978">
    <property type="match status" value="1"/>
</dbReference>
<dbReference type="InterPro" id="IPR001806">
    <property type="entry name" value="Small_GTPase"/>
</dbReference>
<keyword evidence="1" id="KW-0547">Nucleotide-binding</keyword>
<gene>
    <name evidence="3" type="ORF">BJY01DRAFT_27509</name>
</gene>
<keyword evidence="4" id="KW-1185">Reference proteome</keyword>
<name>A0ABR4JHS6_9EURO</name>
<dbReference type="Pfam" id="PF08477">
    <property type="entry name" value="Roc"/>
    <property type="match status" value="1"/>
</dbReference>
<evidence type="ECO:0000313" key="4">
    <source>
        <dbReference type="Proteomes" id="UP001610446"/>
    </source>
</evidence>
<proteinExistence type="predicted"/>
<feature type="compositionally biased region" description="Polar residues" evidence="2">
    <location>
        <begin position="55"/>
        <end position="72"/>
    </location>
</feature>
<protein>
    <recommendedName>
        <fullName evidence="5">P-loop containing nucleoside triphosphate hydrolase protein</fullName>
    </recommendedName>
</protein>
<dbReference type="Gene3D" id="3.40.50.300">
    <property type="entry name" value="P-loop containing nucleotide triphosphate hydrolases"/>
    <property type="match status" value="1"/>
</dbReference>
<evidence type="ECO:0000256" key="2">
    <source>
        <dbReference type="SAM" id="MobiDB-lite"/>
    </source>
</evidence>
<organism evidence="3 4">
    <name type="scientific">Aspergillus pseudoustus</name>
    <dbReference type="NCBI Taxonomy" id="1810923"/>
    <lineage>
        <taxon>Eukaryota</taxon>
        <taxon>Fungi</taxon>
        <taxon>Dikarya</taxon>
        <taxon>Ascomycota</taxon>
        <taxon>Pezizomycotina</taxon>
        <taxon>Eurotiomycetes</taxon>
        <taxon>Eurotiomycetidae</taxon>
        <taxon>Eurotiales</taxon>
        <taxon>Aspergillaceae</taxon>
        <taxon>Aspergillus</taxon>
        <taxon>Aspergillus subgen. Nidulantes</taxon>
    </lineage>
</organism>
<dbReference type="EMBL" id="JBFXLU010000131">
    <property type="protein sequence ID" value="KAL2839596.1"/>
    <property type="molecule type" value="Genomic_DNA"/>
</dbReference>
<dbReference type="PROSITE" id="PS51419">
    <property type="entry name" value="RAB"/>
    <property type="match status" value="1"/>
</dbReference>
<sequence>MSPKELVGVVVYGSERVGKTSLITKYIDGSFNKDDYSQSVGIQMYKKRGVRFQVTSASNEKSSEPETGSTTDIDPGGRQLQSHTDVDIVILEATDTGCIYARRDWVYIKMSVIILAYSTTDPRTLANARSVLERARELQSKAKIFLVGLLADCEEKRAVSFSQGQEVAAEFEVDFRELSAAVDGDRVNGLFADVAPFLVLRDKSVKRTSAADLSVWRKIWKAVMPWSSS</sequence>
<dbReference type="Pfam" id="PF00071">
    <property type="entry name" value="Ras"/>
    <property type="match status" value="1"/>
</dbReference>
<evidence type="ECO:0000256" key="1">
    <source>
        <dbReference type="ARBA" id="ARBA00022741"/>
    </source>
</evidence>
<dbReference type="SUPFAM" id="SSF52540">
    <property type="entry name" value="P-loop containing nucleoside triphosphate hydrolases"/>
    <property type="match status" value="1"/>
</dbReference>
<dbReference type="Proteomes" id="UP001610446">
    <property type="component" value="Unassembled WGS sequence"/>
</dbReference>
<feature type="region of interest" description="Disordered" evidence="2">
    <location>
        <begin position="55"/>
        <end position="78"/>
    </location>
</feature>
<evidence type="ECO:0000313" key="3">
    <source>
        <dbReference type="EMBL" id="KAL2839596.1"/>
    </source>
</evidence>
<dbReference type="PROSITE" id="PS51421">
    <property type="entry name" value="RAS"/>
    <property type="match status" value="1"/>
</dbReference>
<accession>A0ABR4JHS6</accession>
<comment type="caution">
    <text evidence="3">The sequence shown here is derived from an EMBL/GenBank/DDBJ whole genome shotgun (WGS) entry which is preliminary data.</text>
</comment>
<dbReference type="InterPro" id="IPR027417">
    <property type="entry name" value="P-loop_NTPase"/>
</dbReference>
<dbReference type="SMART" id="SM00175">
    <property type="entry name" value="RAB"/>
    <property type="match status" value="1"/>
</dbReference>
<evidence type="ECO:0008006" key="5">
    <source>
        <dbReference type="Google" id="ProtNLM"/>
    </source>
</evidence>
<reference evidence="3 4" key="1">
    <citation type="submission" date="2024-07" db="EMBL/GenBank/DDBJ databases">
        <title>Section-level genome sequencing and comparative genomics of Aspergillus sections Usti and Cavernicolus.</title>
        <authorList>
            <consortium name="Lawrence Berkeley National Laboratory"/>
            <person name="Nybo J.L."/>
            <person name="Vesth T.C."/>
            <person name="Theobald S."/>
            <person name="Frisvad J.C."/>
            <person name="Larsen T.O."/>
            <person name="Kjaerboelling I."/>
            <person name="Rothschild-Mancinelli K."/>
            <person name="Lyhne E.K."/>
            <person name="Kogle M.E."/>
            <person name="Barry K."/>
            <person name="Clum A."/>
            <person name="Na H."/>
            <person name="Ledsgaard L."/>
            <person name="Lin J."/>
            <person name="Lipzen A."/>
            <person name="Kuo A."/>
            <person name="Riley R."/>
            <person name="Mondo S."/>
            <person name="Labutti K."/>
            <person name="Haridas S."/>
            <person name="Pangalinan J."/>
            <person name="Salamov A.A."/>
            <person name="Simmons B.A."/>
            <person name="Magnuson J.K."/>
            <person name="Chen J."/>
            <person name="Drula E."/>
            <person name="Henrissat B."/>
            <person name="Wiebenga A."/>
            <person name="Lubbers R.J."/>
            <person name="Gomes A.C."/>
            <person name="Makela M.R."/>
            <person name="Stajich J."/>
            <person name="Grigoriev I.V."/>
            <person name="Mortensen U.H."/>
            <person name="De Vries R.P."/>
            <person name="Baker S.E."/>
            <person name="Andersen M.R."/>
        </authorList>
    </citation>
    <scope>NUCLEOTIDE SEQUENCE [LARGE SCALE GENOMIC DNA]</scope>
    <source>
        <strain evidence="3 4">CBS 123904</strain>
    </source>
</reference>